<evidence type="ECO:0000256" key="1">
    <source>
        <dbReference type="ARBA" id="ARBA00023122"/>
    </source>
</evidence>
<dbReference type="InterPro" id="IPR000644">
    <property type="entry name" value="CBS_dom"/>
</dbReference>
<protein>
    <submittedName>
        <fullName evidence="4">Arabinose 5-phosphate isomerase KdsD</fullName>
        <ecNumber evidence="4">5.3.1.13</ecNumber>
    </submittedName>
</protein>
<feature type="domain" description="CBS" evidence="3">
    <location>
        <begin position="26"/>
        <end position="84"/>
    </location>
</feature>
<organism evidence="4 5">
    <name type="scientific">Thalassovita gelatinovora</name>
    <name type="common">Thalassobius gelatinovorus</name>
    <dbReference type="NCBI Taxonomy" id="53501"/>
    <lineage>
        <taxon>Bacteria</taxon>
        <taxon>Pseudomonadati</taxon>
        <taxon>Pseudomonadota</taxon>
        <taxon>Alphaproteobacteria</taxon>
        <taxon>Rhodobacterales</taxon>
        <taxon>Roseobacteraceae</taxon>
        <taxon>Thalassovita</taxon>
    </lineage>
</organism>
<dbReference type="CDD" id="cd04623">
    <property type="entry name" value="CBS_pair_bac_euk"/>
    <property type="match status" value="1"/>
</dbReference>
<evidence type="ECO:0000313" key="5">
    <source>
        <dbReference type="Proteomes" id="UP000051587"/>
    </source>
</evidence>
<dbReference type="InterPro" id="IPR051257">
    <property type="entry name" value="Diverse_CBS-Domain"/>
</dbReference>
<accession>A0A0P1F8A0</accession>
<sequence length="163" mass="18231">MPDLAKLERALSGGSMNKPKTMAQIIRKRRFHFVSPDETARKACKVMNNRKLGAVPVVDADNNLLGMISERDIVRRCIGERRRTALTPISEVMTQNPVFGDPDDTVIIAMAKMMQNHIRHLPIVKDGKVLGCISIREVINELSYMAMKNLGMVETGLKELETA</sequence>
<dbReference type="Proteomes" id="UP000051587">
    <property type="component" value="Unassembled WGS sequence"/>
</dbReference>
<dbReference type="SUPFAM" id="SSF54631">
    <property type="entry name" value="CBS-domain pair"/>
    <property type="match status" value="1"/>
</dbReference>
<reference evidence="4 5" key="1">
    <citation type="submission" date="2015-09" db="EMBL/GenBank/DDBJ databases">
        <authorList>
            <consortium name="Swine Surveillance"/>
        </authorList>
    </citation>
    <scope>NUCLEOTIDE SEQUENCE [LARGE SCALE GENOMIC DNA]</scope>
    <source>
        <strain evidence="4 5">CECT 4357</strain>
    </source>
</reference>
<keyword evidence="5" id="KW-1185">Reference proteome</keyword>
<dbReference type="Gene3D" id="3.10.580.10">
    <property type="entry name" value="CBS-domain"/>
    <property type="match status" value="1"/>
</dbReference>
<dbReference type="PROSITE" id="PS51371">
    <property type="entry name" value="CBS"/>
    <property type="match status" value="2"/>
</dbReference>
<feature type="domain" description="CBS" evidence="3">
    <location>
        <begin position="93"/>
        <end position="152"/>
    </location>
</feature>
<dbReference type="SMART" id="SM00116">
    <property type="entry name" value="CBS"/>
    <property type="match status" value="2"/>
</dbReference>
<name>A0A0P1F8A0_THAGE</name>
<dbReference type="Pfam" id="PF00571">
    <property type="entry name" value="CBS"/>
    <property type="match status" value="2"/>
</dbReference>
<keyword evidence="1 2" id="KW-0129">CBS domain</keyword>
<dbReference type="EC" id="5.3.1.13" evidence="4"/>
<dbReference type="InterPro" id="IPR044725">
    <property type="entry name" value="CBSX3_CBS_dom"/>
</dbReference>
<gene>
    <name evidence="4" type="primary">kdsD</name>
    <name evidence="4" type="ORF">TG4357_01196</name>
</gene>
<evidence type="ECO:0000259" key="3">
    <source>
        <dbReference type="PROSITE" id="PS51371"/>
    </source>
</evidence>
<evidence type="ECO:0000256" key="2">
    <source>
        <dbReference type="PROSITE-ProRule" id="PRU00703"/>
    </source>
</evidence>
<dbReference type="GO" id="GO:0019146">
    <property type="term" value="F:arabinose-5-phosphate isomerase activity"/>
    <property type="evidence" value="ECO:0007669"/>
    <property type="project" value="UniProtKB-EC"/>
</dbReference>
<keyword evidence="4" id="KW-0413">Isomerase</keyword>
<dbReference type="PANTHER" id="PTHR43080:SF2">
    <property type="entry name" value="CBS DOMAIN-CONTAINING PROTEIN"/>
    <property type="match status" value="1"/>
</dbReference>
<dbReference type="STRING" id="53501.SAMN04488043_11157"/>
<dbReference type="PANTHER" id="PTHR43080">
    <property type="entry name" value="CBS DOMAIN-CONTAINING PROTEIN CBSX3, MITOCHONDRIAL"/>
    <property type="match status" value="1"/>
</dbReference>
<proteinExistence type="predicted"/>
<evidence type="ECO:0000313" key="4">
    <source>
        <dbReference type="EMBL" id="CUH64297.1"/>
    </source>
</evidence>
<dbReference type="EMBL" id="CYSA01000015">
    <property type="protein sequence ID" value="CUH64297.1"/>
    <property type="molecule type" value="Genomic_DNA"/>
</dbReference>
<dbReference type="AlphaFoldDB" id="A0A0P1F8A0"/>
<dbReference type="InterPro" id="IPR046342">
    <property type="entry name" value="CBS_dom_sf"/>
</dbReference>